<keyword evidence="2" id="KW-1185">Reference proteome</keyword>
<organism evidence="1 2">
    <name type="scientific">Alkalihalophilus pseudofirmus (strain ATCC BAA-2126 / JCM 17055 / OF4)</name>
    <name type="common">Bacillus pseudofirmus</name>
    <dbReference type="NCBI Taxonomy" id="398511"/>
    <lineage>
        <taxon>Bacteria</taxon>
        <taxon>Bacillati</taxon>
        <taxon>Bacillota</taxon>
        <taxon>Bacilli</taxon>
        <taxon>Bacillales</taxon>
        <taxon>Bacillaceae</taxon>
        <taxon>Alkalihalophilus</taxon>
    </lineage>
</organism>
<name>D3FXS4_ALKPO</name>
<dbReference type="STRING" id="398511.BpOF4_04225"/>
<dbReference type="EMBL" id="CP001878">
    <property type="protein sequence ID" value="ADC48911.1"/>
    <property type="molecule type" value="Genomic_DNA"/>
</dbReference>
<dbReference type="Pfam" id="PF13027">
    <property type="entry name" value="DUF3888"/>
    <property type="match status" value="1"/>
</dbReference>
<proteinExistence type="predicted"/>
<gene>
    <name evidence="1" type="ordered locus">BpOF4_04225</name>
</gene>
<reference evidence="1 2" key="1">
    <citation type="journal article" date="2011" name="Environ. Microbiol.">
        <title>Genome of alkaliphilic Bacillus pseudofirmus OF4 reveals adaptations that support the ability to grow in an external pH range from 7.5 to 11.4.</title>
        <authorList>
            <person name="Janto B."/>
            <person name="Ahmed A."/>
            <person name="Ito M."/>
            <person name="Liu J."/>
            <person name="Hicks D.B."/>
            <person name="Pagni S."/>
            <person name="Fackelmayer O.J."/>
            <person name="Smith T.A."/>
            <person name="Earl J."/>
            <person name="Elbourne L.D."/>
            <person name="Hassan K."/>
            <person name="Paulsen I.T."/>
            <person name="Kolsto A.B."/>
            <person name="Tourasse N.J."/>
            <person name="Ehrlich G.D."/>
            <person name="Boissy R."/>
            <person name="Ivey D.M."/>
            <person name="Li G."/>
            <person name="Xue Y."/>
            <person name="Ma Y."/>
            <person name="Hu F.Z."/>
            <person name="Krulwich T.A."/>
        </authorList>
    </citation>
    <scope>NUCLEOTIDE SEQUENCE [LARGE SCALE GENOMIC DNA]</scope>
    <source>
        <strain evidence="2">ATCC BAA-2126 / JCM 17055 / OF4</strain>
    </source>
</reference>
<dbReference type="eggNOG" id="ENOG5033172">
    <property type="taxonomic scope" value="Bacteria"/>
</dbReference>
<dbReference type="KEGG" id="bpf:BpOF4_04225"/>
<sequence>MKRLGMVYICFLLLFLPIQNHVYSKELNLNVDSLELQVQDIMMLQLTDPVSDAVKKYYAKSLKEVPVVYPYEMSVLHIERMDGFRSFRFKVVLDVVPVIGPHIRVGRDRVTLLVTAGETKVISFEHIETFELPPKWAQFKKEE</sequence>
<evidence type="ECO:0008006" key="3">
    <source>
        <dbReference type="Google" id="ProtNLM"/>
    </source>
</evidence>
<accession>D3FXS4</accession>
<dbReference type="AlphaFoldDB" id="D3FXS4"/>
<dbReference type="HOGENOM" id="CLU_137818_1_0_9"/>
<evidence type="ECO:0000313" key="1">
    <source>
        <dbReference type="EMBL" id="ADC48911.1"/>
    </source>
</evidence>
<protein>
    <recommendedName>
        <fullName evidence="3">DUF3888 domain-containing protein</fullName>
    </recommendedName>
</protein>
<dbReference type="Proteomes" id="UP000001544">
    <property type="component" value="Chromosome"/>
</dbReference>
<dbReference type="RefSeq" id="WP_012960185.1">
    <property type="nucleotide sequence ID" value="NC_013791.2"/>
</dbReference>
<evidence type="ECO:0000313" key="2">
    <source>
        <dbReference type="Proteomes" id="UP000001544"/>
    </source>
</evidence>
<dbReference type="InterPro" id="IPR024984">
    <property type="entry name" value="DUF3888"/>
</dbReference>